<protein>
    <submittedName>
        <fullName evidence="9">Wd-40 repeat protein</fullName>
    </submittedName>
</protein>
<keyword evidence="2 7" id="KW-0812">Transmembrane</keyword>
<feature type="transmembrane region" description="Helical" evidence="7">
    <location>
        <begin position="557"/>
        <end position="576"/>
    </location>
</feature>
<dbReference type="PANTHER" id="PTHR10582:SF2">
    <property type="entry name" value="INACTIVE"/>
    <property type="match status" value="1"/>
</dbReference>
<organism evidence="9 10">
    <name type="scientific">Stylonychia lemnae</name>
    <name type="common">Ciliate</name>
    <dbReference type="NCBI Taxonomy" id="5949"/>
    <lineage>
        <taxon>Eukaryota</taxon>
        <taxon>Sar</taxon>
        <taxon>Alveolata</taxon>
        <taxon>Ciliophora</taxon>
        <taxon>Intramacronucleata</taxon>
        <taxon>Spirotrichea</taxon>
        <taxon>Stichotrichia</taxon>
        <taxon>Sporadotrichida</taxon>
        <taxon>Oxytrichidae</taxon>
        <taxon>Stylonychinae</taxon>
        <taxon>Stylonychia</taxon>
    </lineage>
</organism>
<evidence type="ECO:0000256" key="6">
    <source>
        <dbReference type="SAM" id="Coils"/>
    </source>
</evidence>
<evidence type="ECO:0000256" key="5">
    <source>
        <dbReference type="ARBA" id="ARBA00023136"/>
    </source>
</evidence>
<evidence type="ECO:0000256" key="2">
    <source>
        <dbReference type="ARBA" id="ARBA00022692"/>
    </source>
</evidence>
<keyword evidence="6" id="KW-0175">Coiled coil</keyword>
<proteinExistence type="predicted"/>
<evidence type="ECO:0000256" key="3">
    <source>
        <dbReference type="ARBA" id="ARBA00022737"/>
    </source>
</evidence>
<evidence type="ECO:0000259" key="8">
    <source>
        <dbReference type="Pfam" id="PF00520"/>
    </source>
</evidence>
<dbReference type="GO" id="GO:0005216">
    <property type="term" value="F:monoatomic ion channel activity"/>
    <property type="evidence" value="ECO:0007669"/>
    <property type="project" value="InterPro"/>
</dbReference>
<evidence type="ECO:0000256" key="1">
    <source>
        <dbReference type="ARBA" id="ARBA00004141"/>
    </source>
</evidence>
<feature type="transmembrane region" description="Helical" evidence="7">
    <location>
        <begin position="619"/>
        <end position="643"/>
    </location>
</feature>
<evidence type="ECO:0000313" key="9">
    <source>
        <dbReference type="EMBL" id="CDW88871.1"/>
    </source>
</evidence>
<dbReference type="PANTHER" id="PTHR10582">
    <property type="entry name" value="TRANSIENT RECEPTOR POTENTIAL ION CHANNEL PROTEIN"/>
    <property type="match status" value="1"/>
</dbReference>
<reference evidence="9 10" key="1">
    <citation type="submission" date="2014-06" db="EMBL/GenBank/DDBJ databases">
        <authorList>
            <person name="Swart Estienne"/>
        </authorList>
    </citation>
    <scope>NUCLEOTIDE SEQUENCE [LARGE SCALE GENOMIC DNA]</scope>
    <source>
        <strain evidence="9 10">130c</strain>
    </source>
</reference>
<evidence type="ECO:0000313" key="10">
    <source>
        <dbReference type="Proteomes" id="UP000039865"/>
    </source>
</evidence>
<sequence length="787" mass="93743">MKSREQVTVEKDKEHEYFLPWQLRASIENAKTFENKCQHQYLNWIYFEIVSDEQVKISLQFIQPFYDQQRLQINNKLDVMIEILENLRVFLFKKEQLDPLDESKSLFLKRPLYKELHVEKEFENYYYYQVKKETPKLQQLQRIYSNYHSEYYIHENIEDRNLIMRMHQIEKGAYSHLISSFSFLHWSIMEQLKSGQITIDMLELQMIEQLIYIIVPGGRTVLHYLCDQKEQLIKLFEICHPDGKIFYYLPIIQDFQGNTVFHLLAERQDFSTIDRLLPYLSLYSFGHHSRAIKNLYPLFIQQQLPSFIPFLESATFETLQSKEIKSGQLKDDYPDIISCDVKFIKSSLNEELFEQTQKVGTNIKLQFLDIPSLYQFLDKDFIQFFKELASTRLFNYFNCKPIQKIIEFNYPIVQMYIVYWIILPFIIFHLIFVFYMNLLYEHRKEDDKKTLNMVMIIIQLVFSGYFLLMELKQFTLQKIMYIAQMWNYIDLIAPLGVVIIQIIQFLEINEYQINEDFNRSILSISTLFMWIKLLYVMRIFKNTGYLIRMLIEVVSDMGIFLLLLLITILAFGDSFLRLSNGNSEDSQFIEHFFYAGLYVYRMILGDWDTDAFGEISLPLVWILFVMCTIFDMIVMLNLLIAIISDTYATVAENSEQAGFQEMAKLIEENEYLVPYHIKKKQAKKMQYLLLIDPVENIEKKDDSVVILKVESVLKQIENNKKDLDTTIKQMNNKIDNIVTQIVKIQQDHQKALTNEIQQLKTEIQLNKEKEIVQPVQAPAIDAQEPPK</sequence>
<feature type="transmembrane region" description="Helical" evidence="7">
    <location>
        <begin position="588"/>
        <end position="607"/>
    </location>
</feature>
<feature type="transmembrane region" description="Helical" evidence="7">
    <location>
        <begin position="520"/>
        <end position="537"/>
    </location>
</feature>
<feature type="transmembrane region" description="Helical" evidence="7">
    <location>
        <begin position="417"/>
        <end position="438"/>
    </location>
</feature>
<comment type="subcellular location">
    <subcellularLocation>
        <location evidence="1">Membrane</location>
        <topology evidence="1">Multi-pass membrane protein</topology>
    </subcellularLocation>
</comment>
<dbReference type="InterPro" id="IPR024862">
    <property type="entry name" value="TRPV"/>
</dbReference>
<dbReference type="Gene3D" id="1.10.287.70">
    <property type="match status" value="1"/>
</dbReference>
<feature type="coiled-coil region" evidence="6">
    <location>
        <begin position="706"/>
        <end position="769"/>
    </location>
</feature>
<evidence type="ECO:0000256" key="7">
    <source>
        <dbReference type="SAM" id="Phobius"/>
    </source>
</evidence>
<dbReference type="InParanoid" id="A0A078B3S2"/>
<keyword evidence="5 7" id="KW-0472">Membrane</keyword>
<name>A0A078B3S2_STYLE</name>
<feature type="transmembrane region" description="Helical" evidence="7">
    <location>
        <begin position="488"/>
        <end position="508"/>
    </location>
</feature>
<feature type="transmembrane region" description="Helical" evidence="7">
    <location>
        <begin position="450"/>
        <end position="468"/>
    </location>
</feature>
<dbReference type="SUPFAM" id="SSF81324">
    <property type="entry name" value="Voltage-gated potassium channels"/>
    <property type="match status" value="1"/>
</dbReference>
<dbReference type="AlphaFoldDB" id="A0A078B3S2"/>
<dbReference type="OrthoDB" id="437584at2759"/>
<gene>
    <name evidence="9" type="primary">Contig267.g304</name>
    <name evidence="9" type="ORF">STYLEM_17996</name>
</gene>
<keyword evidence="4 7" id="KW-1133">Transmembrane helix</keyword>
<keyword evidence="3" id="KW-0677">Repeat</keyword>
<dbReference type="GO" id="GO:0098703">
    <property type="term" value="P:calcium ion import across plasma membrane"/>
    <property type="evidence" value="ECO:0007669"/>
    <property type="project" value="TreeGrafter"/>
</dbReference>
<dbReference type="EMBL" id="CCKQ01016987">
    <property type="protein sequence ID" value="CDW88871.1"/>
    <property type="molecule type" value="Genomic_DNA"/>
</dbReference>
<dbReference type="Pfam" id="PF00520">
    <property type="entry name" value="Ion_trans"/>
    <property type="match status" value="1"/>
</dbReference>
<dbReference type="GO" id="GO:0005886">
    <property type="term" value="C:plasma membrane"/>
    <property type="evidence" value="ECO:0007669"/>
    <property type="project" value="TreeGrafter"/>
</dbReference>
<dbReference type="InterPro" id="IPR005821">
    <property type="entry name" value="Ion_trans_dom"/>
</dbReference>
<accession>A0A078B3S2</accession>
<feature type="domain" description="Ion transport" evidence="8">
    <location>
        <begin position="418"/>
        <end position="654"/>
    </location>
</feature>
<keyword evidence="10" id="KW-1185">Reference proteome</keyword>
<dbReference type="Proteomes" id="UP000039865">
    <property type="component" value="Unassembled WGS sequence"/>
</dbReference>
<evidence type="ECO:0000256" key="4">
    <source>
        <dbReference type="ARBA" id="ARBA00022989"/>
    </source>
</evidence>